<protein>
    <recommendedName>
        <fullName evidence="3">OTU domain-containing protein</fullName>
    </recommendedName>
</protein>
<proteinExistence type="predicted"/>
<dbReference type="OrthoDB" id="409956at2759"/>
<organism evidence="1 2">
    <name type="scientific">Trichogramma brassicae</name>
    <dbReference type="NCBI Taxonomy" id="86971"/>
    <lineage>
        <taxon>Eukaryota</taxon>
        <taxon>Metazoa</taxon>
        <taxon>Ecdysozoa</taxon>
        <taxon>Arthropoda</taxon>
        <taxon>Hexapoda</taxon>
        <taxon>Insecta</taxon>
        <taxon>Pterygota</taxon>
        <taxon>Neoptera</taxon>
        <taxon>Endopterygota</taxon>
        <taxon>Hymenoptera</taxon>
        <taxon>Apocrita</taxon>
        <taxon>Proctotrupomorpha</taxon>
        <taxon>Chalcidoidea</taxon>
        <taxon>Trichogrammatidae</taxon>
        <taxon>Trichogramma</taxon>
    </lineage>
</organism>
<dbReference type="AlphaFoldDB" id="A0A6H5I2U3"/>
<gene>
    <name evidence="1" type="ORF">TBRA_LOCUS2862</name>
</gene>
<dbReference type="EMBL" id="CADCXV010000569">
    <property type="protein sequence ID" value="CAB0030877.1"/>
    <property type="molecule type" value="Genomic_DNA"/>
</dbReference>
<sequence>MFVYSSNTADSVYAKRSLIQLPQLDVAFESAWPEVKSFVLAEWNITRADRYAEFMGNEGTFASELECIVAAKLNQLNLAIYRRIGPNAQLQRILYSHFSSRVKTGNLLFSGRNDYGHYDVLLPT</sequence>
<keyword evidence="2" id="KW-1185">Reference proteome</keyword>
<name>A0A6H5I2U3_9HYME</name>
<evidence type="ECO:0008006" key="3">
    <source>
        <dbReference type="Google" id="ProtNLM"/>
    </source>
</evidence>
<dbReference type="Proteomes" id="UP000479190">
    <property type="component" value="Unassembled WGS sequence"/>
</dbReference>
<evidence type="ECO:0000313" key="1">
    <source>
        <dbReference type="EMBL" id="CAB0030877.1"/>
    </source>
</evidence>
<evidence type="ECO:0000313" key="2">
    <source>
        <dbReference type="Proteomes" id="UP000479190"/>
    </source>
</evidence>
<reference evidence="1 2" key="1">
    <citation type="submission" date="2020-02" db="EMBL/GenBank/DDBJ databases">
        <authorList>
            <person name="Ferguson B K."/>
        </authorList>
    </citation>
    <scope>NUCLEOTIDE SEQUENCE [LARGE SCALE GENOMIC DNA]</scope>
</reference>
<accession>A0A6H5I2U3</accession>
<dbReference type="Gene3D" id="3.90.70.80">
    <property type="match status" value="1"/>
</dbReference>